<dbReference type="RefSeq" id="WP_009323727.1">
    <property type="nucleotide sequence ID" value="NZ_CAOJUJ010000012.1"/>
</dbReference>
<accession>A0A0W7TQP1</accession>
<protein>
    <submittedName>
        <fullName evidence="3">Spore coat protein CotJB</fullName>
    </submittedName>
</protein>
<evidence type="ECO:0000313" key="5">
    <source>
        <dbReference type="EMBL" id="MTS50325.1"/>
    </source>
</evidence>
<reference evidence="8 9" key="2">
    <citation type="journal article" date="2019" name="Nat. Med.">
        <title>A library of human gut bacterial isolates paired with longitudinal multiomics data enables mechanistic microbiome research.</title>
        <authorList>
            <person name="Poyet M."/>
            <person name="Groussin M."/>
            <person name="Gibbons S.M."/>
            <person name="Avila-Pacheco J."/>
            <person name="Jiang X."/>
            <person name="Kearney S.M."/>
            <person name="Perrotta A.R."/>
            <person name="Berdy B."/>
            <person name="Zhao S."/>
            <person name="Lieberman T.D."/>
            <person name="Swanson P.K."/>
            <person name="Smith M."/>
            <person name="Roesemann S."/>
            <person name="Alexander J.E."/>
            <person name="Rich S.A."/>
            <person name="Livny J."/>
            <person name="Vlamakis H."/>
            <person name="Clish C."/>
            <person name="Bullock K."/>
            <person name="Deik A."/>
            <person name="Scott J."/>
            <person name="Pierce K.A."/>
            <person name="Xavier R.J."/>
            <person name="Alm E.J."/>
        </authorList>
    </citation>
    <scope>NUCLEOTIDE SEQUENCE [LARGE SCALE GENOMIC DNA]</scope>
    <source>
        <strain evidence="4 9">BIOML-A4</strain>
        <strain evidence="5 8">BIOML-A7</strain>
    </source>
</reference>
<dbReference type="Pfam" id="PF12652">
    <property type="entry name" value="CotJB"/>
    <property type="match status" value="1"/>
</dbReference>
<evidence type="ECO:0000313" key="2">
    <source>
        <dbReference type="EMBL" id="KUE76069.1"/>
    </source>
</evidence>
<reference evidence="2 6" key="1">
    <citation type="submission" date="2015-10" db="EMBL/GenBank/DDBJ databases">
        <title>A novel member of the family Ruminococcaceae isolated from human faeces.</title>
        <authorList>
            <person name="Shkoporov A.N."/>
            <person name="Chaplin A.V."/>
            <person name="Motuzova O.V."/>
            <person name="Kafarskaia L.I."/>
            <person name="Efimov B.A."/>
        </authorList>
    </citation>
    <scope>NUCLEOTIDE SEQUENCE [LARGE SCALE GENOMIC DNA]</scope>
    <source>
        <strain evidence="2 6">668</strain>
    </source>
</reference>
<dbReference type="Proteomes" id="UP000431913">
    <property type="component" value="Unassembled WGS sequence"/>
</dbReference>
<dbReference type="AlphaFoldDB" id="A0A0W7TQP1"/>
<keyword evidence="3" id="KW-0946">Virion</keyword>
<keyword evidence="3" id="KW-0167">Capsid protein</keyword>
<evidence type="ECO:0000313" key="6">
    <source>
        <dbReference type="Proteomes" id="UP000053433"/>
    </source>
</evidence>
<name>A0A0W7TQP1_9FIRM</name>
<evidence type="ECO:0000313" key="3">
    <source>
        <dbReference type="EMBL" id="MST92785.1"/>
    </source>
</evidence>
<sequence length="93" mass="10650">MNTECTCVSKVERELAQLSFAMDDLRLFLDTHPCDKAALAAHEEVRARRGIAVKQYERLIGPVNFYDAGGTCTWNWTCAPWPWETEDENDVEL</sequence>
<evidence type="ECO:0000313" key="8">
    <source>
        <dbReference type="Proteomes" id="UP000449193"/>
    </source>
</evidence>
<gene>
    <name evidence="2" type="ORF">ASJ35_10865</name>
    <name evidence="3" type="ORF">FYJ76_12745</name>
    <name evidence="5" type="ORF">GMD52_02050</name>
    <name evidence="4" type="ORF">GMD59_14680</name>
</gene>
<evidence type="ECO:0000313" key="9">
    <source>
        <dbReference type="Proteomes" id="UP000472755"/>
    </source>
</evidence>
<dbReference type="Proteomes" id="UP000449193">
    <property type="component" value="Unassembled WGS sequence"/>
</dbReference>
<dbReference type="Proteomes" id="UP000053433">
    <property type="component" value="Unassembled WGS sequence"/>
</dbReference>
<dbReference type="EMBL" id="WMZR01000002">
    <property type="protein sequence ID" value="MTS50325.1"/>
    <property type="molecule type" value="Genomic_DNA"/>
</dbReference>
<evidence type="ECO:0000313" key="4">
    <source>
        <dbReference type="EMBL" id="MTS28521.1"/>
    </source>
</evidence>
<proteinExistence type="predicted"/>
<evidence type="ECO:0000313" key="7">
    <source>
        <dbReference type="Proteomes" id="UP000431913"/>
    </source>
</evidence>
<organism evidence="2 6">
    <name type="scientific">Ruthenibacterium lactatiformans</name>
    <dbReference type="NCBI Taxonomy" id="1550024"/>
    <lineage>
        <taxon>Bacteria</taxon>
        <taxon>Bacillati</taxon>
        <taxon>Bacillota</taxon>
        <taxon>Clostridia</taxon>
        <taxon>Eubacteriales</taxon>
        <taxon>Oscillospiraceae</taxon>
        <taxon>Ruthenibacterium</taxon>
    </lineage>
</organism>
<dbReference type="InterPro" id="IPR024207">
    <property type="entry name" value="CotJB_dom"/>
</dbReference>
<feature type="domain" description="Protein CotJB" evidence="1">
    <location>
        <begin position="13"/>
        <end position="84"/>
    </location>
</feature>
<dbReference type="GeneID" id="42856744"/>
<reference evidence="3 7" key="3">
    <citation type="submission" date="2019-08" db="EMBL/GenBank/DDBJ databases">
        <title>In-depth cultivation of the pig gut microbiome towards novel bacterial diversity and tailored functional studies.</title>
        <authorList>
            <person name="Wylensek D."/>
            <person name="Hitch T.C.A."/>
            <person name="Clavel T."/>
        </authorList>
    </citation>
    <scope>NUCLEOTIDE SEQUENCE [LARGE SCALE GENOMIC DNA]</scope>
    <source>
        <strain evidence="3 7">WCA3-601-WT-6J</strain>
    </source>
</reference>
<dbReference type="EMBL" id="WMZU01000028">
    <property type="protein sequence ID" value="MTS28521.1"/>
    <property type="molecule type" value="Genomic_DNA"/>
</dbReference>
<comment type="caution">
    <text evidence="2">The sequence shown here is derived from an EMBL/GenBank/DDBJ whole genome shotgun (WGS) entry which is preliminary data.</text>
</comment>
<dbReference type="EMBL" id="LMUA01000013">
    <property type="protein sequence ID" value="KUE76069.1"/>
    <property type="molecule type" value="Genomic_DNA"/>
</dbReference>
<dbReference type="Proteomes" id="UP000472755">
    <property type="component" value="Unassembled WGS sequence"/>
</dbReference>
<dbReference type="EMBL" id="VUNJ01000015">
    <property type="protein sequence ID" value="MST92785.1"/>
    <property type="molecule type" value="Genomic_DNA"/>
</dbReference>
<evidence type="ECO:0000259" key="1">
    <source>
        <dbReference type="Pfam" id="PF12652"/>
    </source>
</evidence>